<dbReference type="RefSeq" id="WP_012610840.1">
    <property type="nucleotide sequence ID" value="NC_011768.1"/>
</dbReference>
<reference evidence="7 8" key="1">
    <citation type="journal article" date="2012" name="Environ. Microbiol.">
        <title>The genome sequence of Desulfatibacillum alkenivorans AK-01: a blueprint for anaerobic alkane oxidation.</title>
        <authorList>
            <person name="Callaghan A.V."/>
            <person name="Morris B.E."/>
            <person name="Pereira I.A."/>
            <person name="McInerney M.J."/>
            <person name="Austin R.N."/>
            <person name="Groves J.T."/>
            <person name="Kukor J.J."/>
            <person name="Suflita J.M."/>
            <person name="Young L.Y."/>
            <person name="Zylstra G.J."/>
            <person name="Wawrik B."/>
        </authorList>
    </citation>
    <scope>NUCLEOTIDE SEQUENCE [LARGE SCALE GENOMIC DNA]</scope>
    <source>
        <strain evidence="7 8">AK-01</strain>
    </source>
</reference>
<keyword evidence="4" id="KW-0029">Amino-acid transport</keyword>
<dbReference type="Proteomes" id="UP000000739">
    <property type="component" value="Chromosome"/>
</dbReference>
<protein>
    <submittedName>
        <fullName evidence="7">Extracellular ligand-binding receptor</fullName>
    </submittedName>
</protein>
<dbReference type="InterPro" id="IPR028081">
    <property type="entry name" value="Leu-bd"/>
</dbReference>
<dbReference type="AlphaFoldDB" id="B8FEK2"/>
<sequence length="385" mass="40417">MKAGKMKTLATLAVCIVMAGLVFAPGAFAKDTYKIGGIFSVTGGASFLGAPEKLSMQMVVDQINAAGGIDGHMLEAVIYDTKGDPTEAVNFANKLINKDRVLAIVGPSTTPTTMAVIPLCVRARLPLISCAAGNGIVNPIQPYVFKTAQSDIQAVATIYAYMKEQGMKKIAILCVDNGFGASGAVQLREQAAKFGLEVVSDESYGGKDTDMTAQLTKARKAAPDALVCWGTNPGPAVVAKNAKQLKLDFPLFMSHGVASPKFIDIAGDACEGVMLPTGAVLIADTLAADYHQKAALDKYIGDYKAAYKAGVSGFGGYAYDAMKILEIALKGTNGDKAKIRDNIEAIQGYIGVTGTFTFSPTEHNGLGADSFIMVEIADGTWKVMK</sequence>
<keyword evidence="7" id="KW-0675">Receptor</keyword>
<evidence type="ECO:0000256" key="1">
    <source>
        <dbReference type="ARBA" id="ARBA00010062"/>
    </source>
</evidence>
<dbReference type="HOGENOM" id="CLU_027128_0_1_7"/>
<keyword evidence="8" id="KW-1185">Reference proteome</keyword>
<dbReference type="EMBL" id="CP001322">
    <property type="protein sequence ID" value="ACL03406.1"/>
    <property type="molecule type" value="Genomic_DNA"/>
</dbReference>
<evidence type="ECO:0000256" key="2">
    <source>
        <dbReference type="ARBA" id="ARBA00022448"/>
    </source>
</evidence>
<dbReference type="InterPro" id="IPR028082">
    <property type="entry name" value="Peripla_BP_I"/>
</dbReference>
<keyword evidence="2" id="KW-0813">Transport</keyword>
<name>B8FEK2_DESAL</name>
<comment type="similarity">
    <text evidence="1">Belongs to the leucine-binding protein family.</text>
</comment>
<dbReference type="InterPro" id="IPR000709">
    <property type="entry name" value="Leu_Ile_Val-bd"/>
</dbReference>
<proteinExistence type="inferred from homology"/>
<evidence type="ECO:0000256" key="4">
    <source>
        <dbReference type="ARBA" id="ARBA00022970"/>
    </source>
</evidence>
<dbReference type="InterPro" id="IPR051010">
    <property type="entry name" value="BCAA_transport"/>
</dbReference>
<dbReference type="SUPFAM" id="SSF53822">
    <property type="entry name" value="Periplasmic binding protein-like I"/>
    <property type="match status" value="1"/>
</dbReference>
<dbReference type="CDD" id="cd06333">
    <property type="entry name" value="PBP1_ABC_RPA1789-like"/>
    <property type="match status" value="1"/>
</dbReference>
<dbReference type="PANTHER" id="PTHR30483:SF38">
    <property type="entry name" value="BLR7848 PROTEIN"/>
    <property type="match status" value="1"/>
</dbReference>
<feature type="chain" id="PRO_5002872256" evidence="5">
    <location>
        <begin position="30"/>
        <end position="385"/>
    </location>
</feature>
<evidence type="ECO:0000259" key="6">
    <source>
        <dbReference type="Pfam" id="PF13458"/>
    </source>
</evidence>
<dbReference type="GO" id="GO:0006865">
    <property type="term" value="P:amino acid transport"/>
    <property type="evidence" value="ECO:0007669"/>
    <property type="project" value="UniProtKB-KW"/>
</dbReference>
<dbReference type="Gene3D" id="3.40.50.2300">
    <property type="match status" value="2"/>
</dbReference>
<dbReference type="PANTHER" id="PTHR30483">
    <property type="entry name" value="LEUCINE-SPECIFIC-BINDING PROTEIN"/>
    <property type="match status" value="1"/>
</dbReference>
<feature type="signal peptide" evidence="5">
    <location>
        <begin position="1"/>
        <end position="29"/>
    </location>
</feature>
<dbReference type="PRINTS" id="PR00337">
    <property type="entry name" value="LEUILEVALBP"/>
</dbReference>
<evidence type="ECO:0000313" key="8">
    <source>
        <dbReference type="Proteomes" id="UP000000739"/>
    </source>
</evidence>
<dbReference type="eggNOG" id="COG0683">
    <property type="taxonomic scope" value="Bacteria"/>
</dbReference>
<keyword evidence="3 5" id="KW-0732">Signal</keyword>
<evidence type="ECO:0000256" key="3">
    <source>
        <dbReference type="ARBA" id="ARBA00022729"/>
    </source>
</evidence>
<evidence type="ECO:0000256" key="5">
    <source>
        <dbReference type="SAM" id="SignalP"/>
    </source>
</evidence>
<dbReference type="Pfam" id="PF13458">
    <property type="entry name" value="Peripla_BP_6"/>
    <property type="match status" value="1"/>
</dbReference>
<dbReference type="KEGG" id="dal:Dalk_1709"/>
<gene>
    <name evidence="7" type="ordered locus">Dalk_1709</name>
</gene>
<feature type="domain" description="Leucine-binding protein" evidence="6">
    <location>
        <begin position="32"/>
        <end position="373"/>
    </location>
</feature>
<organism evidence="7 8">
    <name type="scientific">Desulfatibacillum aliphaticivorans</name>
    <dbReference type="NCBI Taxonomy" id="218208"/>
    <lineage>
        <taxon>Bacteria</taxon>
        <taxon>Pseudomonadati</taxon>
        <taxon>Thermodesulfobacteriota</taxon>
        <taxon>Desulfobacteria</taxon>
        <taxon>Desulfobacterales</taxon>
        <taxon>Desulfatibacillaceae</taxon>
        <taxon>Desulfatibacillum</taxon>
    </lineage>
</organism>
<accession>B8FEK2</accession>
<evidence type="ECO:0000313" key="7">
    <source>
        <dbReference type="EMBL" id="ACL03406.1"/>
    </source>
</evidence>